<dbReference type="Gene3D" id="1.10.10.1330">
    <property type="entry name" value="RNA polymerase sigma-54 factor, core-binding domain"/>
    <property type="match status" value="1"/>
</dbReference>
<dbReference type="GO" id="GO:0006352">
    <property type="term" value="P:DNA-templated transcription initiation"/>
    <property type="evidence" value="ECO:0007669"/>
    <property type="project" value="InterPro"/>
</dbReference>
<keyword evidence="13" id="KW-1185">Reference proteome</keyword>
<evidence type="ECO:0000259" key="10">
    <source>
        <dbReference type="Pfam" id="PF04552"/>
    </source>
</evidence>
<dbReference type="InterPro" id="IPR038709">
    <property type="entry name" value="RpoN_core-bd_sf"/>
</dbReference>
<reference evidence="12" key="1">
    <citation type="submission" date="2021-03" db="EMBL/GenBank/DDBJ databases">
        <authorList>
            <person name="Wang G."/>
        </authorList>
    </citation>
    <scope>NUCLEOTIDE SEQUENCE</scope>
    <source>
        <strain evidence="12">KCTC 12899</strain>
    </source>
</reference>
<name>A0A8J7U3K1_9BACT</name>
<dbReference type="EMBL" id="JAFREP010000005">
    <property type="protein sequence ID" value="MBO1318433.1"/>
    <property type="molecule type" value="Genomic_DNA"/>
</dbReference>
<evidence type="ECO:0000259" key="11">
    <source>
        <dbReference type="Pfam" id="PF04963"/>
    </source>
</evidence>
<dbReference type="AlphaFoldDB" id="A0A8J7U3K1"/>
<sequence>MALEQRLSLKLSQKLVMTQSLQQAIKLLQMSRLELSDTIQNELLENPVLEDQRDHGEEEQAGAEREGAENADTGMDNHLDNIDMDAYFQEYLTDHQPKNRDREFRDPSDYPQFENMVSSRETLHEHLEHQLGLLPINERGFEIGVEIIGNINDAGRLVAELSEIAELGDWQEEEVTEVWKAIREFDPLGVGARNLRECLEIQLAYSEWSGTELEALLLDHFDLIYKQKYKEIMQIYDIDKETLKEYLEAIKEFDPEPGRAFAPLPPQYIQPDVYIVKVDDEYVIQLNDEGTPRLRVSAHYPKILEQTKGNDKEASDYIKDKFKSAMWLIRSLDQRNRTIYKVAESLVRHQRDFFDKGVEHMKPLVLREVADDIGMHESTVSRVVNNKYVHTPRGVFELKYFFRSGLASANGDDVSSLAVKEKIRKLCSEESPAKPYSDATIVKILTREGIQIARRTVAKYREELGIPSSSKRRKKI</sequence>
<evidence type="ECO:0000256" key="9">
    <source>
        <dbReference type="SAM" id="MobiDB-lite"/>
    </source>
</evidence>
<keyword evidence="3" id="KW-0808">Transferase</keyword>
<proteinExistence type="inferred from homology"/>
<dbReference type="PIRSF" id="PIRSF000774">
    <property type="entry name" value="RpoN"/>
    <property type="match status" value="1"/>
</dbReference>
<dbReference type="InterPro" id="IPR007634">
    <property type="entry name" value="RNA_pol_sigma_54_DNA-bd"/>
</dbReference>
<keyword evidence="8" id="KW-0804">Transcription</keyword>
<feature type="region of interest" description="Disordered" evidence="9">
    <location>
        <begin position="45"/>
        <end position="79"/>
    </location>
</feature>
<comment type="caution">
    <text evidence="12">The sequence shown here is derived from an EMBL/GenBank/DDBJ whole genome shotgun (WGS) entry which is preliminary data.</text>
</comment>
<dbReference type="Proteomes" id="UP000664417">
    <property type="component" value="Unassembled WGS sequence"/>
</dbReference>
<evidence type="ECO:0000256" key="8">
    <source>
        <dbReference type="ARBA" id="ARBA00023163"/>
    </source>
</evidence>
<keyword evidence="5" id="KW-0805">Transcription regulation</keyword>
<protein>
    <submittedName>
        <fullName evidence="12">RNA polymerase factor sigma-54</fullName>
    </submittedName>
</protein>
<dbReference type="PROSITE" id="PS00717">
    <property type="entry name" value="SIGMA54_1"/>
    <property type="match status" value="1"/>
</dbReference>
<evidence type="ECO:0000256" key="5">
    <source>
        <dbReference type="ARBA" id="ARBA00023015"/>
    </source>
</evidence>
<dbReference type="Gene3D" id="1.10.10.60">
    <property type="entry name" value="Homeodomain-like"/>
    <property type="match status" value="1"/>
</dbReference>
<dbReference type="GO" id="GO:0000428">
    <property type="term" value="C:DNA-directed RNA polymerase complex"/>
    <property type="evidence" value="ECO:0007669"/>
    <property type="project" value="UniProtKB-KW"/>
</dbReference>
<dbReference type="GO" id="GO:0003677">
    <property type="term" value="F:DNA binding"/>
    <property type="evidence" value="ECO:0007669"/>
    <property type="project" value="UniProtKB-KW"/>
</dbReference>
<evidence type="ECO:0000256" key="4">
    <source>
        <dbReference type="ARBA" id="ARBA00022695"/>
    </source>
</evidence>
<keyword evidence="6" id="KW-0731">Sigma factor</keyword>
<feature type="compositionally biased region" description="Basic and acidic residues" evidence="9">
    <location>
        <begin position="50"/>
        <end position="68"/>
    </location>
</feature>
<feature type="domain" description="RNA polymerase sigma factor 54 DNA-binding" evidence="10">
    <location>
        <begin position="316"/>
        <end position="474"/>
    </location>
</feature>
<organism evidence="12 13">
    <name type="scientific">Acanthopleuribacter pedis</name>
    <dbReference type="NCBI Taxonomy" id="442870"/>
    <lineage>
        <taxon>Bacteria</taxon>
        <taxon>Pseudomonadati</taxon>
        <taxon>Acidobacteriota</taxon>
        <taxon>Holophagae</taxon>
        <taxon>Acanthopleuribacterales</taxon>
        <taxon>Acanthopleuribacteraceae</taxon>
        <taxon>Acanthopleuribacter</taxon>
    </lineage>
</organism>
<dbReference type="InterPro" id="IPR007046">
    <property type="entry name" value="RNA_pol_sigma_54_core-bd"/>
</dbReference>
<comment type="similarity">
    <text evidence="1">Belongs to the sigma-54 factor family.</text>
</comment>
<dbReference type="PROSITE" id="PS00718">
    <property type="entry name" value="SIGMA54_2"/>
    <property type="match status" value="1"/>
</dbReference>
<dbReference type="PANTHER" id="PTHR32248:SF4">
    <property type="entry name" value="RNA POLYMERASE SIGMA-54 FACTOR"/>
    <property type="match status" value="1"/>
</dbReference>
<evidence type="ECO:0000256" key="7">
    <source>
        <dbReference type="ARBA" id="ARBA00023125"/>
    </source>
</evidence>
<dbReference type="NCBIfam" id="TIGR02395">
    <property type="entry name" value="rpoN_sigma"/>
    <property type="match status" value="1"/>
</dbReference>
<evidence type="ECO:0000256" key="2">
    <source>
        <dbReference type="ARBA" id="ARBA00022478"/>
    </source>
</evidence>
<dbReference type="PRINTS" id="PR00045">
    <property type="entry name" value="SIGMA54FCT"/>
</dbReference>
<dbReference type="GO" id="GO:0016779">
    <property type="term" value="F:nucleotidyltransferase activity"/>
    <property type="evidence" value="ECO:0007669"/>
    <property type="project" value="UniProtKB-KW"/>
</dbReference>
<evidence type="ECO:0000256" key="6">
    <source>
        <dbReference type="ARBA" id="ARBA00023082"/>
    </source>
</evidence>
<dbReference type="Pfam" id="PF04963">
    <property type="entry name" value="Sigma54_CBD"/>
    <property type="match status" value="1"/>
</dbReference>
<evidence type="ECO:0000256" key="1">
    <source>
        <dbReference type="ARBA" id="ARBA00008798"/>
    </source>
</evidence>
<evidence type="ECO:0000313" key="12">
    <source>
        <dbReference type="EMBL" id="MBO1318433.1"/>
    </source>
</evidence>
<evidence type="ECO:0000313" key="13">
    <source>
        <dbReference type="Proteomes" id="UP000664417"/>
    </source>
</evidence>
<evidence type="ECO:0000256" key="3">
    <source>
        <dbReference type="ARBA" id="ARBA00022679"/>
    </source>
</evidence>
<dbReference type="Pfam" id="PF04552">
    <property type="entry name" value="Sigma54_DBD"/>
    <property type="match status" value="1"/>
</dbReference>
<keyword evidence="2" id="KW-0240">DNA-directed RNA polymerase</keyword>
<dbReference type="GO" id="GO:0016987">
    <property type="term" value="F:sigma factor activity"/>
    <property type="evidence" value="ECO:0007669"/>
    <property type="project" value="UniProtKB-KW"/>
</dbReference>
<dbReference type="InterPro" id="IPR000394">
    <property type="entry name" value="RNA_pol_sigma_54"/>
</dbReference>
<dbReference type="RefSeq" id="WP_207858199.1">
    <property type="nucleotide sequence ID" value="NZ_JAFREP010000005.1"/>
</dbReference>
<dbReference type="PROSITE" id="PS50044">
    <property type="entry name" value="SIGMA54_3"/>
    <property type="match status" value="1"/>
</dbReference>
<feature type="domain" description="RNA polymerase sigma factor 54 core-binding" evidence="11">
    <location>
        <begin position="113"/>
        <end position="300"/>
    </location>
</feature>
<accession>A0A8J7U3K1</accession>
<dbReference type="NCBIfam" id="NF009118">
    <property type="entry name" value="PRK12469.1"/>
    <property type="match status" value="1"/>
</dbReference>
<dbReference type="Pfam" id="PF00309">
    <property type="entry name" value="Sigma54_AID"/>
    <property type="match status" value="1"/>
</dbReference>
<gene>
    <name evidence="12" type="primary">rpoN</name>
    <name evidence="12" type="ORF">J3U88_08195</name>
</gene>
<keyword evidence="7" id="KW-0238">DNA-binding</keyword>
<dbReference type="PANTHER" id="PTHR32248">
    <property type="entry name" value="RNA POLYMERASE SIGMA-54 FACTOR"/>
    <property type="match status" value="1"/>
</dbReference>
<keyword evidence="4" id="KW-0548">Nucleotidyltransferase</keyword>
<dbReference type="GO" id="GO:0001216">
    <property type="term" value="F:DNA-binding transcription activator activity"/>
    <property type="evidence" value="ECO:0007669"/>
    <property type="project" value="InterPro"/>
</dbReference>